<evidence type="ECO:0000313" key="13">
    <source>
        <dbReference type="Proteomes" id="UP000799776"/>
    </source>
</evidence>
<evidence type="ECO:0000256" key="1">
    <source>
        <dbReference type="ARBA" id="ARBA00003777"/>
    </source>
</evidence>
<gene>
    <name evidence="12" type="ORF">K490DRAFT_57992</name>
</gene>
<dbReference type="GO" id="GO:0071013">
    <property type="term" value="C:catalytic step 2 spliceosome"/>
    <property type="evidence" value="ECO:0007669"/>
    <property type="project" value="TreeGrafter"/>
</dbReference>
<evidence type="ECO:0000256" key="4">
    <source>
        <dbReference type="ARBA" id="ARBA00014745"/>
    </source>
</evidence>
<dbReference type="EMBL" id="ML978725">
    <property type="protein sequence ID" value="KAF2086361.1"/>
    <property type="molecule type" value="Genomic_DNA"/>
</dbReference>
<comment type="similarity">
    <text evidence="3 9">Belongs to the SYF2 family.</text>
</comment>
<keyword evidence="10" id="KW-0175">Coiled coil</keyword>
<dbReference type="GO" id="GO:0000974">
    <property type="term" value="C:Prp19 complex"/>
    <property type="evidence" value="ECO:0007669"/>
    <property type="project" value="TreeGrafter"/>
</dbReference>
<accession>A0A9P4HVE7</accession>
<dbReference type="GO" id="GO:0071014">
    <property type="term" value="C:post-mRNA release spliceosomal complex"/>
    <property type="evidence" value="ECO:0007669"/>
    <property type="project" value="TreeGrafter"/>
</dbReference>
<evidence type="ECO:0000313" key="12">
    <source>
        <dbReference type="EMBL" id="KAF2086361.1"/>
    </source>
</evidence>
<evidence type="ECO:0000256" key="3">
    <source>
        <dbReference type="ARBA" id="ARBA00010028"/>
    </source>
</evidence>
<comment type="subunit">
    <text evidence="9">May be part of a spliceosome complex.</text>
</comment>
<evidence type="ECO:0000256" key="6">
    <source>
        <dbReference type="ARBA" id="ARBA00022728"/>
    </source>
</evidence>
<evidence type="ECO:0000256" key="9">
    <source>
        <dbReference type="RuleBase" id="RU367148"/>
    </source>
</evidence>
<evidence type="ECO:0000256" key="10">
    <source>
        <dbReference type="SAM" id="Coils"/>
    </source>
</evidence>
<comment type="function">
    <text evidence="1 9">Involved in pre-mRNA splicing.</text>
</comment>
<comment type="subcellular location">
    <subcellularLocation>
        <location evidence="2 9">Nucleus</location>
    </subcellularLocation>
</comment>
<keyword evidence="5 9" id="KW-0507">mRNA processing</keyword>
<dbReference type="PANTHER" id="PTHR13264:SF5">
    <property type="entry name" value="PRE-MRNA-SPLICING FACTOR SYF2"/>
    <property type="match status" value="1"/>
</dbReference>
<dbReference type="PANTHER" id="PTHR13264">
    <property type="entry name" value="GCIP-INTERACTING PROTEIN P29"/>
    <property type="match status" value="1"/>
</dbReference>
<feature type="compositionally biased region" description="Pro residues" evidence="11">
    <location>
        <begin position="37"/>
        <end position="48"/>
    </location>
</feature>
<reference evidence="12" key="1">
    <citation type="journal article" date="2020" name="Stud. Mycol.">
        <title>101 Dothideomycetes genomes: a test case for predicting lifestyles and emergence of pathogens.</title>
        <authorList>
            <person name="Haridas S."/>
            <person name="Albert R."/>
            <person name="Binder M."/>
            <person name="Bloem J."/>
            <person name="Labutti K."/>
            <person name="Salamov A."/>
            <person name="Andreopoulos B."/>
            <person name="Baker S."/>
            <person name="Barry K."/>
            <person name="Bills G."/>
            <person name="Bluhm B."/>
            <person name="Cannon C."/>
            <person name="Castanera R."/>
            <person name="Culley D."/>
            <person name="Daum C."/>
            <person name="Ezra D."/>
            <person name="Gonzalez J."/>
            <person name="Henrissat B."/>
            <person name="Kuo A."/>
            <person name="Liang C."/>
            <person name="Lipzen A."/>
            <person name="Lutzoni F."/>
            <person name="Magnuson J."/>
            <person name="Mondo S."/>
            <person name="Nolan M."/>
            <person name="Ohm R."/>
            <person name="Pangilinan J."/>
            <person name="Park H.-J."/>
            <person name="Ramirez L."/>
            <person name="Alfaro M."/>
            <person name="Sun H."/>
            <person name="Tritt A."/>
            <person name="Yoshinaga Y."/>
            <person name="Zwiers L.-H."/>
            <person name="Turgeon B."/>
            <person name="Goodwin S."/>
            <person name="Spatafora J."/>
            <person name="Crous P."/>
            <person name="Grigoriev I."/>
        </authorList>
    </citation>
    <scope>NUCLEOTIDE SEQUENCE</scope>
    <source>
        <strain evidence="12">CBS 121410</strain>
    </source>
</reference>
<dbReference type="Proteomes" id="UP000799776">
    <property type="component" value="Unassembled WGS sequence"/>
</dbReference>
<dbReference type="Pfam" id="PF08231">
    <property type="entry name" value="SYF2"/>
    <property type="match status" value="1"/>
</dbReference>
<evidence type="ECO:0000256" key="7">
    <source>
        <dbReference type="ARBA" id="ARBA00023187"/>
    </source>
</evidence>
<organism evidence="12 13">
    <name type="scientific">Saccharata proteae CBS 121410</name>
    <dbReference type="NCBI Taxonomy" id="1314787"/>
    <lineage>
        <taxon>Eukaryota</taxon>
        <taxon>Fungi</taxon>
        <taxon>Dikarya</taxon>
        <taxon>Ascomycota</taxon>
        <taxon>Pezizomycotina</taxon>
        <taxon>Dothideomycetes</taxon>
        <taxon>Dothideomycetes incertae sedis</taxon>
        <taxon>Botryosphaeriales</taxon>
        <taxon>Saccharataceae</taxon>
        <taxon>Saccharata</taxon>
    </lineage>
</organism>
<evidence type="ECO:0000256" key="8">
    <source>
        <dbReference type="ARBA" id="ARBA00023242"/>
    </source>
</evidence>
<dbReference type="AlphaFoldDB" id="A0A9P4HVE7"/>
<evidence type="ECO:0000256" key="5">
    <source>
        <dbReference type="ARBA" id="ARBA00022664"/>
    </source>
</evidence>
<evidence type="ECO:0000256" key="2">
    <source>
        <dbReference type="ARBA" id="ARBA00004123"/>
    </source>
</evidence>
<dbReference type="OrthoDB" id="199717at2759"/>
<name>A0A9P4HVE7_9PEZI</name>
<keyword evidence="6 9" id="KW-0747">Spliceosome</keyword>
<keyword evidence="7 9" id="KW-0508">mRNA splicing</keyword>
<comment type="caution">
    <text evidence="12">The sequence shown here is derived from an EMBL/GenBank/DDBJ whole genome shotgun (WGS) entry which is preliminary data.</text>
</comment>
<feature type="region of interest" description="Disordered" evidence="11">
    <location>
        <begin position="139"/>
        <end position="159"/>
    </location>
</feature>
<feature type="coiled-coil region" evidence="10">
    <location>
        <begin position="231"/>
        <end position="258"/>
    </location>
</feature>
<keyword evidence="8 9" id="KW-0539">Nucleus</keyword>
<feature type="region of interest" description="Disordered" evidence="11">
    <location>
        <begin position="1"/>
        <end position="62"/>
    </location>
</feature>
<dbReference type="InterPro" id="IPR013260">
    <property type="entry name" value="mRNA_splic_SYF2"/>
</dbReference>
<keyword evidence="13" id="KW-1185">Reference proteome</keyword>
<protein>
    <recommendedName>
        <fullName evidence="4 9">Pre-mRNA-splicing factor SYF2</fullName>
    </recommendedName>
</protein>
<proteinExistence type="inferred from homology"/>
<sequence length="303" mass="34537">MPAEKRKASPVADDANNEPVKRVFYQADTEAAAAPSEPEPAAPAPAEEPAPASEDVPTSAYKDRLERMKKLRERAAEGRKANLAAAKAEAHKSSVDPDLMYRLNRKKNIAEDKLEKLDAEAKGEDYERKRAWDYTVEESERWDKRMDKKQRHRQDVAFQDYSQNARKVYKRQLRGLQPDMAGYEKSKREAVDKAAQSGGLDIVETEDGELIAIDKDGSFYSTADSTDFVHHKADKESIDRLVKEIQAAEDARLKARRQRGINDDDGDITYINQKNKQFNDKLARFYNKYTSDIRESFERGTAM</sequence>
<evidence type="ECO:0000256" key="11">
    <source>
        <dbReference type="SAM" id="MobiDB-lite"/>
    </source>
</evidence>
<dbReference type="GO" id="GO:0000398">
    <property type="term" value="P:mRNA splicing, via spliceosome"/>
    <property type="evidence" value="ECO:0007669"/>
    <property type="project" value="UniProtKB-UniRule"/>
</dbReference>